<dbReference type="EMBL" id="CP022315">
    <property type="protein sequence ID" value="ASK63956.1"/>
    <property type="molecule type" value="Genomic_DNA"/>
</dbReference>
<proteinExistence type="predicted"/>
<feature type="domain" description="Glyoxalase/fosfomycin resistance/dioxygenase" evidence="1">
    <location>
        <begin position="23"/>
        <end position="122"/>
    </location>
</feature>
<name>A0A220U7U1_9BACI</name>
<dbReference type="InterPro" id="IPR004360">
    <property type="entry name" value="Glyas_Fos-R_dOase_dom"/>
</dbReference>
<reference evidence="2 3" key="1">
    <citation type="submission" date="2017-07" db="EMBL/GenBank/DDBJ databases">
        <title>Virgibacillus sp. LM2416.</title>
        <authorList>
            <person name="Tak E.J."/>
            <person name="Bae J.-W."/>
        </authorList>
    </citation>
    <scope>NUCLEOTIDE SEQUENCE [LARGE SCALE GENOMIC DNA]</scope>
    <source>
        <strain evidence="2 3">LM2416</strain>
    </source>
</reference>
<accession>A0A220U7U1</accession>
<dbReference type="InterPro" id="IPR029068">
    <property type="entry name" value="Glyas_Bleomycin-R_OHBP_Dase"/>
</dbReference>
<evidence type="ECO:0000259" key="1">
    <source>
        <dbReference type="Pfam" id="PF00903"/>
    </source>
</evidence>
<dbReference type="Gene3D" id="3.10.180.10">
    <property type="entry name" value="2,3-Dihydroxybiphenyl 1,2-Dioxygenase, domain 1"/>
    <property type="match status" value="1"/>
</dbReference>
<evidence type="ECO:0000313" key="2">
    <source>
        <dbReference type="EMBL" id="ASK63956.1"/>
    </source>
</evidence>
<gene>
    <name evidence="2" type="ORF">CFK37_18220</name>
</gene>
<protein>
    <recommendedName>
        <fullName evidence="1">Glyoxalase/fosfomycin resistance/dioxygenase domain-containing protein</fullName>
    </recommendedName>
</protein>
<dbReference type="Proteomes" id="UP000198312">
    <property type="component" value="Chromosome"/>
</dbReference>
<dbReference type="Pfam" id="PF00903">
    <property type="entry name" value="Glyoxalase"/>
    <property type="match status" value="1"/>
</dbReference>
<dbReference type="KEGG" id="vil:CFK37_18220"/>
<sequence>MLDRKYLQVNLEWRFLQMKLVFLFYPVKDLHRSLAFYKKLGMEEDWWADKDTVALNIPGSDVKLMLEKDESEEKLTPGGMFLINSVEQFYRKHKEDFHFVIEPCDVPPGRYAAFEDESGKTVRVVDGTKNNNFFNC</sequence>
<organism evidence="2 3">
    <name type="scientific">Virgibacillus phasianinus</name>
    <dbReference type="NCBI Taxonomy" id="2017483"/>
    <lineage>
        <taxon>Bacteria</taxon>
        <taxon>Bacillati</taxon>
        <taxon>Bacillota</taxon>
        <taxon>Bacilli</taxon>
        <taxon>Bacillales</taxon>
        <taxon>Bacillaceae</taxon>
        <taxon>Virgibacillus</taxon>
    </lineage>
</organism>
<evidence type="ECO:0000313" key="3">
    <source>
        <dbReference type="Proteomes" id="UP000198312"/>
    </source>
</evidence>
<dbReference type="AlphaFoldDB" id="A0A220U7U1"/>
<keyword evidence="3" id="KW-1185">Reference proteome</keyword>
<dbReference type="SUPFAM" id="SSF54593">
    <property type="entry name" value="Glyoxalase/Bleomycin resistance protein/Dihydroxybiphenyl dioxygenase"/>
    <property type="match status" value="1"/>
</dbReference>